<dbReference type="InterPro" id="IPR003439">
    <property type="entry name" value="ABC_transporter-like_ATP-bd"/>
</dbReference>
<evidence type="ECO:0000256" key="5">
    <source>
        <dbReference type="ARBA" id="ARBA00022741"/>
    </source>
</evidence>
<dbReference type="PROSITE" id="PS00211">
    <property type="entry name" value="ABC_TRANSPORTER_1"/>
    <property type="match status" value="1"/>
</dbReference>
<dbReference type="GO" id="GO:0015421">
    <property type="term" value="F:ABC-type oligopeptide transporter activity"/>
    <property type="evidence" value="ECO:0007669"/>
    <property type="project" value="TreeGrafter"/>
</dbReference>
<dbReference type="GO" id="GO:0005524">
    <property type="term" value="F:ATP binding"/>
    <property type="evidence" value="ECO:0007669"/>
    <property type="project" value="UniProtKB-KW"/>
</dbReference>
<evidence type="ECO:0000256" key="4">
    <source>
        <dbReference type="ARBA" id="ARBA00022692"/>
    </source>
</evidence>
<dbReference type="GO" id="GO:0005886">
    <property type="term" value="C:plasma membrane"/>
    <property type="evidence" value="ECO:0007669"/>
    <property type="project" value="UniProtKB-SubCell"/>
</dbReference>
<feature type="transmembrane region" description="Helical" evidence="10">
    <location>
        <begin position="264"/>
        <end position="285"/>
    </location>
</feature>
<feature type="transmembrane region" description="Helical" evidence="10">
    <location>
        <begin position="37"/>
        <end position="58"/>
    </location>
</feature>
<dbReference type="InterPro" id="IPR003593">
    <property type="entry name" value="AAA+_ATPase"/>
</dbReference>
<evidence type="ECO:0000256" key="1">
    <source>
        <dbReference type="ARBA" id="ARBA00004429"/>
    </source>
</evidence>
<dbReference type="AlphaFoldDB" id="A0A6J4R015"/>
<dbReference type="InterPro" id="IPR017871">
    <property type="entry name" value="ABC_transporter-like_CS"/>
</dbReference>
<comment type="similarity">
    <text evidence="9">Belongs to the ABC transporter superfamily. Siderophore-Fe(3+) uptake transporter (SIUT) (TC 3.A.1.21) family.</text>
</comment>
<feature type="transmembrane region" description="Helical" evidence="10">
    <location>
        <begin position="70"/>
        <end position="91"/>
    </location>
</feature>
<sequence length="606" mass="65787">MARRQEGRTAGGETAVSGSPRAVRRALAYLRSYKREAAGAFVALILSSAASLATPQLIRVAIDEGIVPRSLYVILLAVGGLVGAALMRGLFQFLQGYLAERASQGVAYDLRNDLFAKIERLGFGYYDKVETGQLVTRLTSDVEQIRTFAGSGVVQLAAAAVMLVGTTTLLFSLNWRLALIALAIIPVIVVLLLRFVRRIGPLFRGVQQTLGRLNSILQEDLAGIRVIRTFAREDYERERYRSVNEELLGRNLETVRTFSNNFPFVFLLANLGTLLIILFGGLQVIGGGLTVGELVAFNTYLGFLLFPILTIGFLAAGISRAGASSQRVFEVLDALLEVEDAPNAVPLPPVSCRVEFDDISFRYPGDEREILRNISFTAEPGQTVAILGTTGSGKSTLVNLIPRFYDVTEGSVKLDGHDVRDVTLSSLRGQIGIVLQTSLLFSGPVRDNIAYGRPDATQTEIEAAARAANAHEFIRELPQGYDSMIGERGVGLSGGQRQRIAIARALLVDPRLLILDDSTSAVDAETETAIQESLDQLMREGNRTAFVIAQRASTVRDADLILVLDGGTIVAQGTHEELLSESELYNEILRSQIIVENTAATSEERG</sequence>
<name>A0A6J4R015_9ACTN</name>
<dbReference type="SUPFAM" id="SSF90123">
    <property type="entry name" value="ABC transporter transmembrane region"/>
    <property type="match status" value="1"/>
</dbReference>
<evidence type="ECO:0000256" key="3">
    <source>
        <dbReference type="ARBA" id="ARBA00022475"/>
    </source>
</evidence>
<dbReference type="InterPro" id="IPR039421">
    <property type="entry name" value="Type_1_exporter"/>
</dbReference>
<accession>A0A6J4R015</accession>
<evidence type="ECO:0000256" key="8">
    <source>
        <dbReference type="ARBA" id="ARBA00023136"/>
    </source>
</evidence>
<dbReference type="Pfam" id="PF00664">
    <property type="entry name" value="ABC_membrane"/>
    <property type="match status" value="1"/>
</dbReference>
<dbReference type="Gene3D" id="1.20.1560.10">
    <property type="entry name" value="ABC transporter type 1, transmembrane domain"/>
    <property type="match status" value="1"/>
</dbReference>
<keyword evidence="5" id="KW-0547">Nucleotide-binding</keyword>
<feature type="transmembrane region" description="Helical" evidence="10">
    <location>
        <begin position="147"/>
        <end position="171"/>
    </location>
</feature>
<evidence type="ECO:0000256" key="9">
    <source>
        <dbReference type="ARBA" id="ARBA00023455"/>
    </source>
</evidence>
<gene>
    <name evidence="13" type="ORF">AVDCRST_MAG37-3631</name>
</gene>
<dbReference type="Gene3D" id="3.40.50.300">
    <property type="entry name" value="P-loop containing nucleotide triphosphate hydrolases"/>
    <property type="match status" value="1"/>
</dbReference>
<keyword evidence="6 13" id="KW-0067">ATP-binding</keyword>
<dbReference type="InterPro" id="IPR036640">
    <property type="entry name" value="ABC1_TM_sf"/>
</dbReference>
<feature type="domain" description="ABC transporter" evidence="11">
    <location>
        <begin position="354"/>
        <end position="591"/>
    </location>
</feature>
<dbReference type="EMBL" id="CADCVD010000188">
    <property type="protein sequence ID" value="CAA9460068.1"/>
    <property type="molecule type" value="Genomic_DNA"/>
</dbReference>
<evidence type="ECO:0000256" key="7">
    <source>
        <dbReference type="ARBA" id="ARBA00022989"/>
    </source>
</evidence>
<dbReference type="PANTHER" id="PTHR43394">
    <property type="entry name" value="ATP-DEPENDENT PERMEASE MDL1, MITOCHONDRIAL"/>
    <property type="match status" value="1"/>
</dbReference>
<feature type="transmembrane region" description="Helical" evidence="10">
    <location>
        <begin position="177"/>
        <end position="196"/>
    </location>
</feature>
<comment type="subcellular location">
    <subcellularLocation>
        <location evidence="1">Cell inner membrane</location>
        <topology evidence="1">Multi-pass membrane protein</topology>
    </subcellularLocation>
</comment>
<protein>
    <submittedName>
        <fullName evidence="13">Heterodimeric efflux ABC transporter, permease/ATP-binding subunit 1</fullName>
    </submittedName>
</protein>
<evidence type="ECO:0000256" key="2">
    <source>
        <dbReference type="ARBA" id="ARBA00022448"/>
    </source>
</evidence>
<dbReference type="GO" id="GO:0016887">
    <property type="term" value="F:ATP hydrolysis activity"/>
    <property type="evidence" value="ECO:0007669"/>
    <property type="project" value="InterPro"/>
</dbReference>
<organism evidence="13">
    <name type="scientific">uncultured Rubrobacteraceae bacterium</name>
    <dbReference type="NCBI Taxonomy" id="349277"/>
    <lineage>
        <taxon>Bacteria</taxon>
        <taxon>Bacillati</taxon>
        <taxon>Actinomycetota</taxon>
        <taxon>Rubrobacteria</taxon>
        <taxon>Rubrobacterales</taxon>
        <taxon>Rubrobacteraceae</taxon>
        <taxon>environmental samples</taxon>
    </lineage>
</organism>
<dbReference type="SMART" id="SM00382">
    <property type="entry name" value="AAA"/>
    <property type="match status" value="1"/>
</dbReference>
<dbReference type="FunFam" id="1.20.1560.10:FF:000011">
    <property type="entry name" value="Multidrug ABC transporter ATP-binding protein"/>
    <property type="match status" value="1"/>
</dbReference>
<evidence type="ECO:0000256" key="10">
    <source>
        <dbReference type="SAM" id="Phobius"/>
    </source>
</evidence>
<dbReference type="PANTHER" id="PTHR43394:SF1">
    <property type="entry name" value="ATP-BINDING CASSETTE SUB-FAMILY B MEMBER 10, MITOCHONDRIAL"/>
    <property type="match status" value="1"/>
</dbReference>
<dbReference type="InterPro" id="IPR027417">
    <property type="entry name" value="P-loop_NTPase"/>
</dbReference>
<evidence type="ECO:0000313" key="13">
    <source>
        <dbReference type="EMBL" id="CAA9460068.1"/>
    </source>
</evidence>
<dbReference type="CDD" id="cd18542">
    <property type="entry name" value="ABC_6TM_YknU_like"/>
    <property type="match status" value="1"/>
</dbReference>
<feature type="transmembrane region" description="Helical" evidence="10">
    <location>
        <begin position="297"/>
        <end position="318"/>
    </location>
</feature>
<proteinExistence type="inferred from homology"/>
<keyword evidence="8 10" id="KW-0472">Membrane</keyword>
<keyword evidence="7 10" id="KW-1133">Transmembrane helix</keyword>
<keyword evidence="3" id="KW-1003">Cell membrane</keyword>
<evidence type="ECO:0000256" key="6">
    <source>
        <dbReference type="ARBA" id="ARBA00022840"/>
    </source>
</evidence>
<dbReference type="FunFam" id="3.40.50.300:FF:000221">
    <property type="entry name" value="Multidrug ABC transporter ATP-binding protein"/>
    <property type="match status" value="1"/>
</dbReference>
<dbReference type="Pfam" id="PF00005">
    <property type="entry name" value="ABC_tran"/>
    <property type="match status" value="1"/>
</dbReference>
<dbReference type="InterPro" id="IPR011527">
    <property type="entry name" value="ABC1_TM_dom"/>
</dbReference>
<reference evidence="13" key="1">
    <citation type="submission" date="2020-02" db="EMBL/GenBank/DDBJ databases">
        <authorList>
            <person name="Meier V. D."/>
        </authorList>
    </citation>
    <scope>NUCLEOTIDE SEQUENCE</scope>
    <source>
        <strain evidence="13">AVDCRST_MAG37</strain>
    </source>
</reference>
<evidence type="ECO:0000259" key="11">
    <source>
        <dbReference type="PROSITE" id="PS50893"/>
    </source>
</evidence>
<keyword evidence="2" id="KW-0813">Transport</keyword>
<evidence type="ECO:0000259" key="12">
    <source>
        <dbReference type="PROSITE" id="PS50929"/>
    </source>
</evidence>
<feature type="domain" description="ABC transmembrane type-1" evidence="12">
    <location>
        <begin position="38"/>
        <end position="320"/>
    </location>
</feature>
<dbReference type="SUPFAM" id="SSF52540">
    <property type="entry name" value="P-loop containing nucleoside triphosphate hydrolases"/>
    <property type="match status" value="1"/>
</dbReference>
<keyword evidence="4 10" id="KW-0812">Transmembrane</keyword>
<dbReference type="PROSITE" id="PS50929">
    <property type="entry name" value="ABC_TM1F"/>
    <property type="match status" value="1"/>
</dbReference>
<dbReference type="PROSITE" id="PS50893">
    <property type="entry name" value="ABC_TRANSPORTER_2"/>
    <property type="match status" value="1"/>
</dbReference>